<accession>A0AA47MSQ4</accession>
<gene>
    <name evidence="1" type="primary">prdm9_1</name>
    <name evidence="1" type="ORF">N1851_015094</name>
</gene>
<dbReference type="AlphaFoldDB" id="A0AA47MSQ4"/>
<keyword evidence="2" id="KW-1185">Reference proteome</keyword>
<evidence type="ECO:0000313" key="2">
    <source>
        <dbReference type="Proteomes" id="UP001174136"/>
    </source>
</evidence>
<organism evidence="1 2">
    <name type="scientific">Merluccius polli</name>
    <name type="common">Benguela hake</name>
    <name type="synonym">Merluccius cadenati</name>
    <dbReference type="NCBI Taxonomy" id="89951"/>
    <lineage>
        <taxon>Eukaryota</taxon>
        <taxon>Metazoa</taxon>
        <taxon>Chordata</taxon>
        <taxon>Craniata</taxon>
        <taxon>Vertebrata</taxon>
        <taxon>Euteleostomi</taxon>
        <taxon>Actinopterygii</taxon>
        <taxon>Neopterygii</taxon>
        <taxon>Teleostei</taxon>
        <taxon>Neoteleostei</taxon>
        <taxon>Acanthomorphata</taxon>
        <taxon>Zeiogadaria</taxon>
        <taxon>Gadariae</taxon>
        <taxon>Gadiformes</taxon>
        <taxon>Gadoidei</taxon>
        <taxon>Merlucciidae</taxon>
        <taxon>Merluccius</taxon>
    </lineage>
</organism>
<dbReference type="Proteomes" id="UP001174136">
    <property type="component" value="Unassembled WGS sequence"/>
</dbReference>
<comment type="caution">
    <text evidence="1">The sequence shown here is derived from an EMBL/GenBank/DDBJ whole genome shotgun (WGS) entry which is preliminary data.</text>
</comment>
<proteinExistence type="predicted"/>
<sequence>MAVPQRALLTLSHGLMIGRSSIPNTGLGVMNQGPARVTPGIPVQAQLQPGARHQLFPCSFQSSFTMFATAP</sequence>
<reference evidence="1" key="1">
    <citation type="journal article" date="2023" name="Front. Mar. Sci.">
        <title>A new Merluccius polli reference genome to investigate the effects of global change in West African waters.</title>
        <authorList>
            <person name="Mateo J.L."/>
            <person name="Blanco-Fernandez C."/>
            <person name="Garcia-Vazquez E."/>
            <person name="Machado-Schiaffino G."/>
        </authorList>
    </citation>
    <scope>NUCLEOTIDE SEQUENCE</scope>
    <source>
        <strain evidence="1">C29</strain>
        <tissue evidence="1">Fin</tissue>
    </source>
</reference>
<evidence type="ECO:0000313" key="1">
    <source>
        <dbReference type="EMBL" id="KAK0145973.1"/>
    </source>
</evidence>
<dbReference type="EMBL" id="JAOPHQ010002663">
    <property type="protein sequence ID" value="KAK0145973.1"/>
    <property type="molecule type" value="Genomic_DNA"/>
</dbReference>
<protein>
    <submittedName>
        <fullName evidence="1">Histone-lysine N-methyltransferase PRDM9</fullName>
    </submittedName>
</protein>
<name>A0AA47MSQ4_MERPO</name>